<dbReference type="AlphaFoldDB" id="A0A067DFR4"/>
<name>A0A067DFR4_CITSI</name>
<evidence type="ECO:0000313" key="1">
    <source>
        <dbReference type="EMBL" id="KDO37867.1"/>
    </source>
</evidence>
<dbReference type="Proteomes" id="UP000027120">
    <property type="component" value="Unassembled WGS sequence"/>
</dbReference>
<sequence>MDTPDRKQITVASVSKFE</sequence>
<organism evidence="1 2">
    <name type="scientific">Citrus sinensis</name>
    <name type="common">Sweet orange</name>
    <name type="synonym">Citrus aurantium var. sinensis</name>
    <dbReference type="NCBI Taxonomy" id="2711"/>
    <lineage>
        <taxon>Eukaryota</taxon>
        <taxon>Viridiplantae</taxon>
        <taxon>Streptophyta</taxon>
        <taxon>Embryophyta</taxon>
        <taxon>Tracheophyta</taxon>
        <taxon>Spermatophyta</taxon>
        <taxon>Magnoliopsida</taxon>
        <taxon>eudicotyledons</taxon>
        <taxon>Gunneridae</taxon>
        <taxon>Pentapetalae</taxon>
        <taxon>rosids</taxon>
        <taxon>malvids</taxon>
        <taxon>Sapindales</taxon>
        <taxon>Rutaceae</taxon>
        <taxon>Aurantioideae</taxon>
        <taxon>Citrus</taxon>
    </lineage>
</organism>
<gene>
    <name evidence="1" type="ORF">CISIN_1g0357372mg</name>
</gene>
<dbReference type="PaxDb" id="2711-XP_006471924.1"/>
<dbReference type="eggNOG" id="KOG1171">
    <property type="taxonomic scope" value="Eukaryota"/>
</dbReference>
<dbReference type="eggNOG" id="KOG0029">
    <property type="taxonomic scope" value="Eukaryota"/>
</dbReference>
<accession>A0A067DFR4</accession>
<protein>
    <submittedName>
        <fullName evidence="1">Uncharacterized protein</fullName>
    </submittedName>
</protein>
<proteinExistence type="predicted"/>
<keyword evidence="2" id="KW-1185">Reference proteome</keyword>
<evidence type="ECO:0000313" key="2">
    <source>
        <dbReference type="Proteomes" id="UP000027120"/>
    </source>
</evidence>
<dbReference type="EMBL" id="KK789430">
    <property type="protein sequence ID" value="KDO37867.1"/>
    <property type="molecule type" value="Genomic_DNA"/>
</dbReference>
<feature type="non-terminal residue" evidence="1">
    <location>
        <position position="18"/>
    </location>
</feature>
<reference evidence="1 2" key="1">
    <citation type="submission" date="2014-04" db="EMBL/GenBank/DDBJ databases">
        <authorList>
            <consortium name="International Citrus Genome Consortium"/>
            <person name="Gmitter F."/>
            <person name="Chen C."/>
            <person name="Farmerie W."/>
            <person name="Harkins T."/>
            <person name="Desany B."/>
            <person name="Mohiuddin M."/>
            <person name="Kodira C."/>
            <person name="Borodovsky M."/>
            <person name="Lomsadze A."/>
            <person name="Burns P."/>
            <person name="Jenkins J."/>
            <person name="Prochnik S."/>
            <person name="Shu S."/>
            <person name="Chapman J."/>
            <person name="Pitluck S."/>
            <person name="Schmutz J."/>
            <person name="Rokhsar D."/>
        </authorList>
    </citation>
    <scope>NUCLEOTIDE SEQUENCE</scope>
</reference>